<dbReference type="PROSITE" id="PS50244">
    <property type="entry name" value="S5A_REDUCTASE"/>
    <property type="match status" value="1"/>
</dbReference>
<proteinExistence type="inferred from homology"/>
<keyword evidence="2 5" id="KW-0812">Transmembrane</keyword>
<dbReference type="PANTHER" id="PTHR14624:SF0">
    <property type="entry name" value="POLYPRENOL REDUCTASE"/>
    <property type="match status" value="1"/>
</dbReference>
<name>A0AAN7WCY5_9PEZI</name>
<dbReference type="EC" id="1.3.1.94" evidence="5"/>
<keyword evidence="5" id="KW-0521">NADP</keyword>
<comment type="catalytic activity">
    <reaction evidence="5">
        <text>a di-trans,poly-cis-dolichal + NADP(+) = a di-trans,poly-cis-polyprenal + NADPH + H(+)</text>
        <dbReference type="Rhea" id="RHEA:80727"/>
        <dbReference type="Rhea" id="RHEA-COMP:19536"/>
        <dbReference type="Rhea" id="RHEA-COMP:19537"/>
        <dbReference type="ChEBI" id="CHEBI:15378"/>
        <dbReference type="ChEBI" id="CHEBI:57783"/>
        <dbReference type="ChEBI" id="CHEBI:58349"/>
        <dbReference type="ChEBI" id="CHEBI:231623"/>
        <dbReference type="ChEBI" id="CHEBI:231637"/>
        <dbReference type="EC" id="1.3.1.94"/>
    </reaction>
    <physiologicalReaction direction="right-to-left" evidence="5">
        <dbReference type="Rhea" id="RHEA:80729"/>
    </physiologicalReaction>
</comment>
<dbReference type="GO" id="GO:0016095">
    <property type="term" value="P:polyprenol catabolic process"/>
    <property type="evidence" value="ECO:0007669"/>
    <property type="project" value="UniProtKB-UniRule"/>
</dbReference>
<dbReference type="GO" id="GO:0160198">
    <property type="term" value="F:polyprenal reductase activity"/>
    <property type="evidence" value="ECO:0007669"/>
    <property type="project" value="UniProtKB-EC"/>
</dbReference>
<dbReference type="InterPro" id="IPR001104">
    <property type="entry name" value="3-oxo-5_a-steroid_4-DH_C"/>
</dbReference>
<evidence type="ECO:0000256" key="6">
    <source>
        <dbReference type="SAM" id="MobiDB-lite"/>
    </source>
</evidence>
<dbReference type="PANTHER" id="PTHR14624">
    <property type="entry name" value="DFG10 PROTEIN"/>
    <property type="match status" value="1"/>
</dbReference>
<feature type="transmembrane region" description="Helical" evidence="5">
    <location>
        <begin position="137"/>
        <end position="162"/>
    </location>
</feature>
<comment type="caution">
    <text evidence="8">The sequence shown here is derived from an EMBL/GenBank/DDBJ whole genome shotgun (WGS) entry which is preliminary data.</text>
</comment>
<dbReference type="GO" id="GO:0003865">
    <property type="term" value="F:3-oxo-5-alpha-steroid 4-dehydrogenase activity"/>
    <property type="evidence" value="ECO:0007669"/>
    <property type="project" value="TreeGrafter"/>
</dbReference>
<dbReference type="Proteomes" id="UP001310594">
    <property type="component" value="Unassembled WGS sequence"/>
</dbReference>
<evidence type="ECO:0000256" key="5">
    <source>
        <dbReference type="RuleBase" id="RU367081"/>
    </source>
</evidence>
<dbReference type="InterPro" id="IPR039698">
    <property type="entry name" value="Dfg10/SRD5A3"/>
</dbReference>
<dbReference type="Pfam" id="PF02544">
    <property type="entry name" value="Steroid_dh"/>
    <property type="match status" value="1"/>
</dbReference>
<comment type="similarity">
    <text evidence="5">Belongs to the steroid 5-alpha reductase family. Polyprenal reductase subfamily.</text>
</comment>
<reference evidence="8" key="1">
    <citation type="submission" date="2023-08" db="EMBL/GenBank/DDBJ databases">
        <title>Black Yeasts Isolated from many extreme environments.</title>
        <authorList>
            <person name="Coleine C."/>
            <person name="Stajich J.E."/>
            <person name="Selbmann L."/>
        </authorList>
    </citation>
    <scope>NUCLEOTIDE SEQUENCE</scope>
    <source>
        <strain evidence="8">CCFEE 5810</strain>
    </source>
</reference>
<feature type="domain" description="3-oxo-5-alpha-steroid 4-dehydrogenase C-terminal" evidence="7">
    <location>
        <begin position="178"/>
        <end position="315"/>
    </location>
</feature>
<evidence type="ECO:0000313" key="9">
    <source>
        <dbReference type="Proteomes" id="UP001310594"/>
    </source>
</evidence>
<evidence type="ECO:0000256" key="1">
    <source>
        <dbReference type="ARBA" id="ARBA00004127"/>
    </source>
</evidence>
<dbReference type="Gene3D" id="1.20.120.1630">
    <property type="match status" value="1"/>
</dbReference>
<comment type="pathway">
    <text evidence="5">Protein modification; protein glycosylation.</text>
</comment>
<dbReference type="AlphaFoldDB" id="A0AAN7WCY5"/>
<evidence type="ECO:0000256" key="2">
    <source>
        <dbReference type="ARBA" id="ARBA00022692"/>
    </source>
</evidence>
<sequence>MPIYCQQPSRAKGKAYGARTSTPNTSTAEHEKELARRANGGVGFMEGWLDRLAAIQVPHSWFTSFYIASLAWSAIWATQIFTAGPLFRLVAYLAGPREETMTYRQVVVTWAMLLVQGSRRLYESREFTRPSKSQMWFVHWVLGLGFYTATGMAIWVEGIPAIQSHEFTFESIAITGPDVRTFFAILLFILASGIQHDCHAYLFSLKSKSTTPSSSGPISSATSDKVQGEGDYKFPEHPAFSYVVAPHYTAECLIYLSLTIMAAPQGQWINGTLGCATIFVVVNLGATADVTREWYRQKFGRMRVGRKWRMLPLIW</sequence>
<keyword evidence="3 5" id="KW-1133">Transmembrane helix</keyword>
<feature type="region of interest" description="Disordered" evidence="6">
    <location>
        <begin position="7"/>
        <end position="32"/>
    </location>
</feature>
<protein>
    <recommendedName>
        <fullName evidence="5">Polyprenal reductase</fullName>
        <ecNumber evidence="5">1.3.1.94</ecNumber>
    </recommendedName>
</protein>
<dbReference type="GO" id="GO:0102389">
    <property type="term" value="F:polyprenol reductase activity"/>
    <property type="evidence" value="ECO:0007669"/>
    <property type="project" value="UniProtKB-UniRule"/>
</dbReference>
<accession>A0AAN7WCY5</accession>
<feature type="transmembrane region" description="Helical" evidence="5">
    <location>
        <begin position="61"/>
        <end position="81"/>
    </location>
</feature>
<organism evidence="8 9">
    <name type="scientific">Elasticomyces elasticus</name>
    <dbReference type="NCBI Taxonomy" id="574655"/>
    <lineage>
        <taxon>Eukaryota</taxon>
        <taxon>Fungi</taxon>
        <taxon>Dikarya</taxon>
        <taxon>Ascomycota</taxon>
        <taxon>Pezizomycotina</taxon>
        <taxon>Dothideomycetes</taxon>
        <taxon>Dothideomycetidae</taxon>
        <taxon>Mycosphaerellales</taxon>
        <taxon>Teratosphaeriaceae</taxon>
        <taxon>Elasticomyces</taxon>
    </lineage>
</organism>
<keyword evidence="5" id="KW-0560">Oxidoreductase</keyword>
<dbReference type="EMBL" id="JAVRQU010000001">
    <property type="protein sequence ID" value="KAK5708008.1"/>
    <property type="molecule type" value="Genomic_DNA"/>
</dbReference>
<keyword evidence="4 5" id="KW-0472">Membrane</keyword>
<keyword evidence="5" id="KW-0256">Endoplasmic reticulum</keyword>
<comment type="subcellular location">
    <subcellularLocation>
        <location evidence="1">Endomembrane system</location>
        <topology evidence="1">Multi-pass membrane protein</topology>
    </subcellularLocation>
    <subcellularLocation>
        <location evidence="5">Endoplasmic reticulum membrane</location>
    </subcellularLocation>
</comment>
<comment type="function">
    <text evidence="5">Plays a key role in early steps of protein N-linked glycosylation by being involved in the conversion of polyprenol into dolichol. Acts as a polyprenal reductase that mediates the reduction of polyprenal into dolichal in a NADP-dependent mechanism. Dolichols are required for the synthesis of dolichol-linked monosaccharides and the oligosaccharide precursor used for N-glycosylation.</text>
</comment>
<dbReference type="GO" id="GO:0006488">
    <property type="term" value="P:dolichol-linked oligosaccharide biosynthetic process"/>
    <property type="evidence" value="ECO:0007669"/>
    <property type="project" value="UniProtKB-UniRule"/>
</dbReference>
<comment type="caution">
    <text evidence="5">Lacks conserved residue(s) required for the propagation of feature annotation.</text>
</comment>
<evidence type="ECO:0000313" key="8">
    <source>
        <dbReference type="EMBL" id="KAK5708008.1"/>
    </source>
</evidence>
<evidence type="ECO:0000256" key="4">
    <source>
        <dbReference type="ARBA" id="ARBA00023136"/>
    </source>
</evidence>
<dbReference type="GO" id="GO:0005789">
    <property type="term" value="C:endoplasmic reticulum membrane"/>
    <property type="evidence" value="ECO:0007669"/>
    <property type="project" value="UniProtKB-SubCell"/>
</dbReference>
<evidence type="ECO:0000256" key="3">
    <source>
        <dbReference type="ARBA" id="ARBA00022989"/>
    </source>
</evidence>
<evidence type="ECO:0000259" key="7">
    <source>
        <dbReference type="Pfam" id="PF02544"/>
    </source>
</evidence>
<gene>
    <name evidence="8" type="ORF">LTR97_000548</name>
</gene>
<feature type="transmembrane region" description="Helical" evidence="5">
    <location>
        <begin position="182"/>
        <end position="203"/>
    </location>
</feature>